<comment type="caution">
    <text evidence="1">The sequence shown here is derived from an EMBL/GenBank/DDBJ whole genome shotgun (WGS) entry which is preliminary data.</text>
</comment>
<reference evidence="1" key="1">
    <citation type="submission" date="2021-02" db="EMBL/GenBank/DDBJ databases">
        <authorList>
            <person name="Nowell W R."/>
        </authorList>
    </citation>
    <scope>NUCLEOTIDE SEQUENCE</scope>
</reference>
<evidence type="ECO:0000313" key="2">
    <source>
        <dbReference type="Proteomes" id="UP000663887"/>
    </source>
</evidence>
<sequence>MYLISKDHLPLEEILDNSNNKLASTRFVSSISSTTSSALKYDESPQIDQPSSFHTFDFFSDYGRLVVRLHLLQSKLLVSNEYCNTFTTTTSRKRIPRKTGYHQCVGYLLANSRIRLDDTYVESFLRVFSIFTNRHQIETSARRLALEEIAMMFN</sequence>
<dbReference type="EMBL" id="CAJNRG010018887">
    <property type="protein sequence ID" value="CAF2264883.1"/>
    <property type="molecule type" value="Genomic_DNA"/>
</dbReference>
<organism evidence="1 2">
    <name type="scientific">Rotaria magnacalcarata</name>
    <dbReference type="NCBI Taxonomy" id="392030"/>
    <lineage>
        <taxon>Eukaryota</taxon>
        <taxon>Metazoa</taxon>
        <taxon>Spiralia</taxon>
        <taxon>Gnathifera</taxon>
        <taxon>Rotifera</taxon>
        <taxon>Eurotatoria</taxon>
        <taxon>Bdelloidea</taxon>
        <taxon>Philodinida</taxon>
        <taxon>Philodinidae</taxon>
        <taxon>Rotaria</taxon>
    </lineage>
</organism>
<dbReference type="AlphaFoldDB" id="A0A817AIV4"/>
<accession>A0A817AIV4</accession>
<name>A0A817AIV4_9BILA</name>
<proteinExistence type="predicted"/>
<evidence type="ECO:0000313" key="1">
    <source>
        <dbReference type="EMBL" id="CAF2264883.1"/>
    </source>
</evidence>
<protein>
    <submittedName>
        <fullName evidence="1">Uncharacterized protein</fullName>
    </submittedName>
</protein>
<dbReference type="Proteomes" id="UP000663887">
    <property type="component" value="Unassembled WGS sequence"/>
</dbReference>
<gene>
    <name evidence="1" type="ORF">XDN619_LOCUS36522</name>
</gene>